<evidence type="ECO:0000313" key="2">
    <source>
        <dbReference type="Proteomes" id="UP000054869"/>
    </source>
</evidence>
<accession>A0A0W0VSF5</accession>
<protein>
    <submittedName>
        <fullName evidence="1">Uncharacterized protein</fullName>
    </submittedName>
</protein>
<dbReference type="STRING" id="45067.Llan_0926"/>
<reference evidence="1 2" key="1">
    <citation type="submission" date="2015-11" db="EMBL/GenBank/DDBJ databases">
        <title>Genomic analysis of 38 Legionella species identifies large and diverse effector repertoires.</title>
        <authorList>
            <person name="Burstein D."/>
            <person name="Amaro F."/>
            <person name="Zusman T."/>
            <person name="Lifshitz Z."/>
            <person name="Cohen O."/>
            <person name="Gilbert J.A."/>
            <person name="Pupko T."/>
            <person name="Shuman H.A."/>
            <person name="Segal G."/>
        </authorList>
    </citation>
    <scope>NUCLEOTIDE SEQUENCE [LARGE SCALE GENOMIC DNA]</scope>
    <source>
        <strain evidence="1 2">ATCC 49751</strain>
    </source>
</reference>
<evidence type="ECO:0000313" key="1">
    <source>
        <dbReference type="EMBL" id="KTD23088.1"/>
    </source>
</evidence>
<dbReference type="RefSeq" id="WP_028372931.1">
    <property type="nucleotide sequence ID" value="NZ_CAAAJD010000038.1"/>
</dbReference>
<dbReference type="EMBL" id="LNYI01000017">
    <property type="protein sequence ID" value="KTD23088.1"/>
    <property type="molecule type" value="Genomic_DNA"/>
</dbReference>
<sequence length="244" mass="27620">MVDQRTKFAQEVQDKVAAENKAAQDALKEENKKNRANYYAEADTKVRQDIREENWKKWEETMANQRGGAEAYNEWTTGMNNIVNSLKAFNAALASEWNVKIPWGHPQLLAGWKSVPSYNPSWDKSDTLKFTDDCTYVVGLDDNGVLHKQAYFTQKEGDKTTPIPIPPGAQQPFDDAFNEWAQNNNLTIQPDGKVKDQTGRELDKADFDRLKKDPTNGFHTFINNKLGLSMTDTTDLQESSGLTP</sequence>
<gene>
    <name evidence="1" type="ORF">Llan_0926</name>
</gene>
<dbReference type="AlphaFoldDB" id="A0A0W0VSF5"/>
<dbReference type="PATRIC" id="fig|45067.4.peg.958"/>
<comment type="caution">
    <text evidence="1">The sequence shown here is derived from an EMBL/GenBank/DDBJ whole genome shotgun (WGS) entry which is preliminary data.</text>
</comment>
<name>A0A0W0VSF5_9GAMM</name>
<keyword evidence="2" id="KW-1185">Reference proteome</keyword>
<dbReference type="Proteomes" id="UP000054869">
    <property type="component" value="Unassembled WGS sequence"/>
</dbReference>
<proteinExistence type="predicted"/>
<dbReference type="OrthoDB" id="5633784at2"/>
<organism evidence="1 2">
    <name type="scientific">Legionella lansingensis</name>
    <dbReference type="NCBI Taxonomy" id="45067"/>
    <lineage>
        <taxon>Bacteria</taxon>
        <taxon>Pseudomonadati</taxon>
        <taxon>Pseudomonadota</taxon>
        <taxon>Gammaproteobacteria</taxon>
        <taxon>Legionellales</taxon>
        <taxon>Legionellaceae</taxon>
        <taxon>Legionella</taxon>
    </lineage>
</organism>